<dbReference type="EMBL" id="JPMD01000029">
    <property type="protein sequence ID" value="KEZ85812.1"/>
    <property type="molecule type" value="Genomic_DNA"/>
</dbReference>
<reference evidence="2 3" key="1">
    <citation type="submission" date="2014-07" db="EMBL/GenBank/DDBJ databases">
        <title>Draft genome of Clostridium sulfidigenes 113A isolated from sediments associated with methane hydrate from Krishna Godavari basin.</title>
        <authorList>
            <person name="Honkalas V.S."/>
            <person name="Dabir A.P."/>
            <person name="Arora P."/>
            <person name="Dhakephalkar P.K."/>
        </authorList>
    </citation>
    <scope>NUCLEOTIDE SEQUENCE [LARGE SCALE GENOMIC DNA]</scope>
    <source>
        <strain evidence="2 3">113A</strain>
    </source>
</reference>
<proteinExistence type="predicted"/>
<keyword evidence="1" id="KW-0732">Signal</keyword>
<dbReference type="RefSeq" id="WP_035133767.1">
    <property type="nucleotide sequence ID" value="NZ_JPMD01000029.1"/>
</dbReference>
<organism evidence="2 3">
    <name type="scientific">Clostridium sulfidigenes</name>
    <dbReference type="NCBI Taxonomy" id="318464"/>
    <lineage>
        <taxon>Bacteria</taxon>
        <taxon>Bacillati</taxon>
        <taxon>Bacillota</taxon>
        <taxon>Clostridia</taxon>
        <taxon>Eubacteriales</taxon>
        <taxon>Clostridiaceae</taxon>
        <taxon>Clostridium</taxon>
    </lineage>
</organism>
<feature type="non-terminal residue" evidence="2">
    <location>
        <position position="1"/>
    </location>
</feature>
<dbReference type="Gene3D" id="2.60.40.1220">
    <property type="match status" value="2"/>
</dbReference>
<evidence type="ECO:0000256" key="1">
    <source>
        <dbReference type="ARBA" id="ARBA00022729"/>
    </source>
</evidence>
<evidence type="ECO:0000313" key="2">
    <source>
        <dbReference type="EMBL" id="KEZ85812.1"/>
    </source>
</evidence>
<name>A0A084JA28_9CLOT</name>
<sequence>IDGVVYTGTGTGTSALTFSGLALDTSKTHTVEVLNASDAKGNIKALQSTTFTVTKDTVAPVAQFEAIGDHQILLTFDKAMNTSSVNTSSVKIVDEKLTSLQSTEYSVTAINSKMFLVNISKELYGNGETSRTLTLQIDDQVKDSLGNKIAITTKNVGLTKDVVAPNVSDVSVVYDKDGNAEKLQVKFNEELNAAPADLSDISAKNAVTGVDEVITNVLDASAIELLDDGQTVEIGIQPYALGKKVNFVFAKGFVVDTAQTANDSVAFAKSVEFKAASTAFKIAQSNVNTDTANEIIIDYGRAVVGDFGFNAANNPANYTIAGKTLPLDTQITVAGDRQTVTIVLPDEFVANTDTNAVLTVNNVRDINGRTIAPFVGYANVQDNTTPKLNKVVWNTNGSFTLDFSEAITAATSVGTESGVDVKLNGGTYTLTTSNYGFAAGTGSDDGNIVVTLKPSDDATHGKYIDVNGNSAYDAGTDVLVADIMNVSVKVKDANGIKDAAGNDAKSGIVVSAVK</sequence>
<accession>A0A084JA28</accession>
<keyword evidence="3" id="KW-1185">Reference proteome</keyword>
<dbReference type="Proteomes" id="UP000028542">
    <property type="component" value="Unassembled WGS sequence"/>
</dbReference>
<evidence type="ECO:0008006" key="4">
    <source>
        <dbReference type="Google" id="ProtNLM"/>
    </source>
</evidence>
<gene>
    <name evidence="2" type="ORF">IO99_12590</name>
</gene>
<dbReference type="InterPro" id="IPR014755">
    <property type="entry name" value="Cu-Rt/internalin_Ig-like"/>
</dbReference>
<dbReference type="AlphaFoldDB" id="A0A084JA28"/>
<protein>
    <recommendedName>
        <fullName evidence="4">SbsA Ig-like domain-containing protein</fullName>
    </recommendedName>
</protein>
<comment type="caution">
    <text evidence="2">The sequence shown here is derived from an EMBL/GenBank/DDBJ whole genome shotgun (WGS) entry which is preliminary data.</text>
</comment>
<dbReference type="eggNOG" id="ENOG5032UKG">
    <property type="taxonomic scope" value="Bacteria"/>
</dbReference>
<evidence type="ECO:0000313" key="3">
    <source>
        <dbReference type="Proteomes" id="UP000028542"/>
    </source>
</evidence>